<dbReference type="EMBL" id="ABOX02000028">
    <property type="protein sequence ID" value="EEF59411.1"/>
    <property type="molecule type" value="Genomic_DNA"/>
</dbReference>
<protein>
    <submittedName>
        <fullName evidence="1">Uncharacterized protein</fullName>
    </submittedName>
</protein>
<proteinExistence type="predicted"/>
<name>B9XL60_PEDPL</name>
<keyword evidence="2" id="KW-1185">Reference proteome</keyword>
<reference evidence="1 2" key="1">
    <citation type="journal article" date="2011" name="J. Bacteriol.">
        <title>Genome sequence of 'Pedosphaera parvula' Ellin514, an aerobic Verrucomicrobial isolate from pasture soil.</title>
        <authorList>
            <person name="Kant R."/>
            <person name="van Passel M.W."/>
            <person name="Sangwan P."/>
            <person name="Palva A."/>
            <person name="Lucas S."/>
            <person name="Copeland A."/>
            <person name="Lapidus A."/>
            <person name="Glavina Del Rio T."/>
            <person name="Dalin E."/>
            <person name="Tice H."/>
            <person name="Bruce D."/>
            <person name="Goodwin L."/>
            <person name="Pitluck S."/>
            <person name="Chertkov O."/>
            <person name="Larimer F.W."/>
            <person name="Land M.L."/>
            <person name="Hauser L."/>
            <person name="Brettin T.S."/>
            <person name="Detter J.C."/>
            <person name="Han S."/>
            <person name="de Vos W.M."/>
            <person name="Janssen P.H."/>
            <person name="Smidt H."/>
        </authorList>
    </citation>
    <scope>NUCLEOTIDE SEQUENCE [LARGE SCALE GENOMIC DNA]</scope>
    <source>
        <strain evidence="1 2">Ellin514</strain>
    </source>
</reference>
<dbReference type="AlphaFoldDB" id="B9XL60"/>
<organism evidence="1 2">
    <name type="scientific">Pedosphaera parvula (strain Ellin514)</name>
    <dbReference type="NCBI Taxonomy" id="320771"/>
    <lineage>
        <taxon>Bacteria</taxon>
        <taxon>Pseudomonadati</taxon>
        <taxon>Verrucomicrobiota</taxon>
        <taxon>Pedosphaerae</taxon>
        <taxon>Pedosphaerales</taxon>
        <taxon>Pedosphaeraceae</taxon>
        <taxon>Pedosphaera</taxon>
    </lineage>
</organism>
<evidence type="ECO:0000313" key="2">
    <source>
        <dbReference type="Proteomes" id="UP000003688"/>
    </source>
</evidence>
<comment type="caution">
    <text evidence="1">The sequence shown here is derived from an EMBL/GenBank/DDBJ whole genome shotgun (WGS) entry which is preliminary data.</text>
</comment>
<accession>B9XL60</accession>
<gene>
    <name evidence="1" type="ORF">Cflav_PD2255</name>
</gene>
<sequence length="121" mass="14012">MMVKYRIYFYNSETGETVLPKNAVESDLLRSQTLFLSLKQPDSFIGFETGNNTVIQLLLQKNAMWWLELLDTSKPKAIGTQINIPMAERAIELIYSGDVNLIRFKAEYPFLQWKEVSSERS</sequence>
<evidence type="ECO:0000313" key="1">
    <source>
        <dbReference type="EMBL" id="EEF59411.1"/>
    </source>
</evidence>
<dbReference type="Proteomes" id="UP000003688">
    <property type="component" value="Unassembled WGS sequence"/>
</dbReference>